<dbReference type="EMBL" id="JAGSOY010000113">
    <property type="protein sequence ID" value="MBU2713868.1"/>
    <property type="molecule type" value="Genomic_DNA"/>
</dbReference>
<keyword evidence="4" id="KW-0472">Membrane</keyword>
<dbReference type="PANTHER" id="PTHR30026">
    <property type="entry name" value="OUTER MEMBRANE PROTEIN TOLC"/>
    <property type="match status" value="1"/>
</dbReference>
<dbReference type="SUPFAM" id="SSF56954">
    <property type="entry name" value="Outer membrane efflux proteins (OEP)"/>
    <property type="match status" value="1"/>
</dbReference>
<organism evidence="8 9">
    <name type="scientific">Zooshikella harenae</name>
    <dbReference type="NCBI Taxonomy" id="2827238"/>
    <lineage>
        <taxon>Bacteria</taxon>
        <taxon>Pseudomonadati</taxon>
        <taxon>Pseudomonadota</taxon>
        <taxon>Gammaproteobacteria</taxon>
        <taxon>Oceanospirillales</taxon>
        <taxon>Zooshikellaceae</taxon>
        <taxon>Zooshikella</taxon>
    </lineage>
</organism>
<reference evidence="8 9" key="1">
    <citation type="submission" date="2021-04" db="EMBL/GenBank/DDBJ databases">
        <authorList>
            <person name="Pira H."/>
            <person name="Risdian C."/>
            <person name="Wink J."/>
        </authorList>
    </citation>
    <scope>NUCLEOTIDE SEQUENCE [LARGE SCALE GENOMIC DNA]</scope>
    <source>
        <strain evidence="8 9">WH53</strain>
    </source>
</reference>
<evidence type="ECO:0000256" key="3">
    <source>
        <dbReference type="ARBA" id="ARBA00022692"/>
    </source>
</evidence>
<keyword evidence="5" id="KW-0998">Cell outer membrane</keyword>
<dbReference type="Gene3D" id="1.20.1600.10">
    <property type="entry name" value="Outer membrane efflux proteins (OEP)"/>
    <property type="match status" value="1"/>
</dbReference>
<feature type="chain" id="PRO_5045089402" evidence="7">
    <location>
        <begin position="21"/>
        <end position="494"/>
    </location>
</feature>
<keyword evidence="9" id="KW-1185">Reference proteome</keyword>
<dbReference type="InterPro" id="IPR051906">
    <property type="entry name" value="TolC-like"/>
</dbReference>
<dbReference type="RefSeq" id="WP_215822146.1">
    <property type="nucleotide sequence ID" value="NZ_JAGSOY010000113.1"/>
</dbReference>
<feature type="region of interest" description="Disordered" evidence="6">
    <location>
        <begin position="109"/>
        <end position="131"/>
    </location>
</feature>
<gene>
    <name evidence="8" type="ORF">KCG35_22705</name>
</gene>
<evidence type="ECO:0000256" key="6">
    <source>
        <dbReference type="SAM" id="MobiDB-lite"/>
    </source>
</evidence>
<keyword evidence="2" id="KW-1134">Transmembrane beta strand</keyword>
<comment type="caution">
    <text evidence="8">The sequence shown here is derived from an EMBL/GenBank/DDBJ whole genome shotgun (WGS) entry which is preliminary data.</text>
</comment>
<protein>
    <submittedName>
        <fullName evidence="8">TolC family protein</fullName>
    </submittedName>
</protein>
<proteinExistence type="predicted"/>
<evidence type="ECO:0000256" key="5">
    <source>
        <dbReference type="ARBA" id="ARBA00023237"/>
    </source>
</evidence>
<evidence type="ECO:0000256" key="7">
    <source>
        <dbReference type="SAM" id="SignalP"/>
    </source>
</evidence>
<evidence type="ECO:0000313" key="8">
    <source>
        <dbReference type="EMBL" id="MBU2713868.1"/>
    </source>
</evidence>
<evidence type="ECO:0000256" key="1">
    <source>
        <dbReference type="ARBA" id="ARBA00004442"/>
    </source>
</evidence>
<evidence type="ECO:0000256" key="2">
    <source>
        <dbReference type="ARBA" id="ARBA00022452"/>
    </source>
</evidence>
<evidence type="ECO:0000313" key="9">
    <source>
        <dbReference type="Proteomes" id="UP000690515"/>
    </source>
</evidence>
<feature type="signal peptide" evidence="7">
    <location>
        <begin position="1"/>
        <end position="20"/>
    </location>
</feature>
<dbReference type="PANTHER" id="PTHR30026:SF20">
    <property type="entry name" value="OUTER MEMBRANE PROTEIN TOLC"/>
    <property type="match status" value="1"/>
</dbReference>
<comment type="subcellular location">
    <subcellularLocation>
        <location evidence="1">Cell outer membrane</location>
    </subcellularLocation>
</comment>
<keyword evidence="3" id="KW-0812">Transmembrane</keyword>
<keyword evidence="7" id="KW-0732">Signal</keyword>
<accession>A0ABS5ZJ93</accession>
<dbReference type="PROSITE" id="PS51257">
    <property type="entry name" value="PROKAR_LIPOPROTEIN"/>
    <property type="match status" value="1"/>
</dbReference>
<dbReference type="Proteomes" id="UP000690515">
    <property type="component" value="Unassembled WGS sequence"/>
</dbReference>
<evidence type="ECO:0000256" key="4">
    <source>
        <dbReference type="ARBA" id="ARBA00023136"/>
    </source>
</evidence>
<sequence length="494" mass="56157">MLKSKKIVRLQLSSLFIAIAGCSIQPVPFTEQEHSARIKKDQHALAIQQIEINGVLTLEDALQRALKYNLDKRVAMMEGMLASKEMEAAKYEMLPDLLTKAGFNHRTNIDGSSSRSIDTGQETLEPSTSTQRDVGEASLELSWNVLDFGLSYIRAKQQADRYLLAKEQIRKMSQQILLDVRAAYWRAVAQQRIMDYIEPILAKAEKAYDNTEQIRKKRLQSPYKTLVYQRDLLTIIRELHILRKNILHAKAELAKLINVSPSAKFRVAAPNPEDLSIPAMAMSIEQLEQHGIRYRPELIGEAYKERISADEAKAALLELLPSLKLRAGGYYNSNDFLVNQNWGNLGLDLSYNLMGLFAGNKRKESAELAVEVSKVRRLAMHMSVLAQVHVSWQSYQQAIKEFENAQQFDHVELRIVKHLRANAQKAKIGDNEVLRAELNYLLGQLRRDLSYADVQYAYGQLLLAAGMEPLENTPELTKASINKQSDQLITQIYY</sequence>
<name>A0ABS5ZJ93_9GAMM</name>